<name>A0ABD3UJM0_9LAMI</name>
<proteinExistence type="predicted"/>
<accession>A0ABD3UJM0</accession>
<protein>
    <submittedName>
        <fullName evidence="1">Uncharacterized protein</fullName>
    </submittedName>
</protein>
<comment type="caution">
    <text evidence="1">The sequence shown here is derived from an EMBL/GenBank/DDBJ whole genome shotgun (WGS) entry which is preliminary data.</text>
</comment>
<keyword evidence="2" id="KW-1185">Reference proteome</keyword>
<sequence length="27" mass="3139">MIRGTKSGIYPYILKWVRLASCLNIKN</sequence>
<dbReference type="EMBL" id="JBJXBP010000001">
    <property type="protein sequence ID" value="KAL3849729.1"/>
    <property type="molecule type" value="Genomic_DNA"/>
</dbReference>
<dbReference type="Proteomes" id="UP001634393">
    <property type="component" value="Unassembled WGS sequence"/>
</dbReference>
<evidence type="ECO:0000313" key="1">
    <source>
        <dbReference type="EMBL" id="KAL3849729.1"/>
    </source>
</evidence>
<organism evidence="1 2">
    <name type="scientific">Penstemon smallii</name>
    <dbReference type="NCBI Taxonomy" id="265156"/>
    <lineage>
        <taxon>Eukaryota</taxon>
        <taxon>Viridiplantae</taxon>
        <taxon>Streptophyta</taxon>
        <taxon>Embryophyta</taxon>
        <taxon>Tracheophyta</taxon>
        <taxon>Spermatophyta</taxon>
        <taxon>Magnoliopsida</taxon>
        <taxon>eudicotyledons</taxon>
        <taxon>Gunneridae</taxon>
        <taxon>Pentapetalae</taxon>
        <taxon>asterids</taxon>
        <taxon>lamiids</taxon>
        <taxon>Lamiales</taxon>
        <taxon>Plantaginaceae</taxon>
        <taxon>Cheloneae</taxon>
        <taxon>Penstemon</taxon>
    </lineage>
</organism>
<reference evidence="1 2" key="1">
    <citation type="submission" date="2024-12" db="EMBL/GenBank/DDBJ databases">
        <title>The unique morphological basis and parallel evolutionary history of personate flowers in Penstemon.</title>
        <authorList>
            <person name="Depatie T.H."/>
            <person name="Wessinger C.A."/>
        </authorList>
    </citation>
    <scope>NUCLEOTIDE SEQUENCE [LARGE SCALE GENOMIC DNA]</scope>
    <source>
        <strain evidence="1">WTNN_2</strain>
        <tissue evidence="1">Leaf</tissue>
    </source>
</reference>
<dbReference type="AlphaFoldDB" id="A0ABD3UJM0"/>
<gene>
    <name evidence="1" type="ORF">ACJIZ3_011611</name>
</gene>
<evidence type="ECO:0000313" key="2">
    <source>
        <dbReference type="Proteomes" id="UP001634393"/>
    </source>
</evidence>